<keyword evidence="2" id="KW-1185">Reference proteome</keyword>
<dbReference type="Proteomes" id="UP000241693">
    <property type="component" value="Segment"/>
</dbReference>
<evidence type="ECO:0000313" key="2">
    <source>
        <dbReference type="Proteomes" id="UP000241693"/>
    </source>
</evidence>
<evidence type="ECO:0000313" key="1">
    <source>
        <dbReference type="EMBL" id="AUO79007.1"/>
    </source>
</evidence>
<accession>A0A2I6UGH1</accession>
<dbReference type="RefSeq" id="YP_009639373.1">
    <property type="nucleotide sequence ID" value="NC_042349.1"/>
</dbReference>
<proteinExistence type="predicted"/>
<dbReference type="EMBL" id="MF580956">
    <property type="protein sequence ID" value="AUO79007.1"/>
    <property type="molecule type" value="Genomic_DNA"/>
</dbReference>
<reference evidence="1 2" key="1">
    <citation type="submission" date="2017-07" db="EMBL/GenBank/DDBJ databases">
        <title>Characterization of ecologically diverse viruses infecting co-occurring strains of cosmopolitan hyperhalophilic Bacteroidetes.</title>
        <authorList>
            <person name="Villamor J."/>
            <person name="Ramos-Barbero M.D."/>
            <person name="Gonzalez-Torres P."/>
            <person name="Gabaldon T."/>
            <person name="Rollesso-Mora R."/>
            <person name="Meseguer I."/>
            <person name="Martinez-Garcia M."/>
            <person name="Santos F."/>
            <person name="Anton J."/>
        </authorList>
    </citation>
    <scope>NUCLEOTIDE SEQUENCE [LARGE SCALE GENOMIC DNA]</scope>
</reference>
<dbReference type="KEGG" id="vg:40236165"/>
<protein>
    <submittedName>
        <fullName evidence="1">Uncharacterized protein</fullName>
    </submittedName>
</protein>
<dbReference type="GeneID" id="40236165"/>
<sequence>MGADFRRVAELLGPMNDDSGGTDVKYPPWARVLKAKLRKNTDTVDWMLAGITDHDPLRAKEIKKGCTLFEITQMYAMKVYSNSAEPK</sequence>
<organism evidence="1 2">
    <name type="scientific">Salinibacter phage M8CC-19</name>
    <dbReference type="NCBI Taxonomy" id="2681613"/>
    <lineage>
        <taxon>Viruses</taxon>
        <taxon>Duplodnaviria</taxon>
        <taxon>Heunggongvirae</taxon>
        <taxon>Uroviricota</taxon>
        <taxon>Caudoviricetes</taxon>
        <taxon>Kryptosalinivirus</taxon>
        <taxon>Kryptosalinivirus M8CC19</taxon>
    </lineage>
</organism>
<name>A0A2I6UGH1_9CAUD</name>